<feature type="domain" description="KATNIP" evidence="2">
    <location>
        <begin position="529"/>
        <end position="838"/>
    </location>
</feature>
<protein>
    <recommendedName>
        <fullName evidence="2">KATNIP domain-containing protein</fullName>
    </recommendedName>
</protein>
<feature type="compositionally biased region" description="Basic and acidic residues" evidence="1">
    <location>
        <begin position="7"/>
        <end position="19"/>
    </location>
</feature>
<dbReference type="InterPro" id="IPR027859">
    <property type="entry name" value="KATNIP_dom"/>
</dbReference>
<accession>A0AA38HYH9</accession>
<dbReference type="AlphaFoldDB" id="A0AA38HYH9"/>
<name>A0AA38HYH9_9CUCU</name>
<organism evidence="3 4">
    <name type="scientific">Zophobas morio</name>
    <dbReference type="NCBI Taxonomy" id="2755281"/>
    <lineage>
        <taxon>Eukaryota</taxon>
        <taxon>Metazoa</taxon>
        <taxon>Ecdysozoa</taxon>
        <taxon>Arthropoda</taxon>
        <taxon>Hexapoda</taxon>
        <taxon>Insecta</taxon>
        <taxon>Pterygota</taxon>
        <taxon>Neoptera</taxon>
        <taxon>Endopterygota</taxon>
        <taxon>Coleoptera</taxon>
        <taxon>Polyphaga</taxon>
        <taxon>Cucujiformia</taxon>
        <taxon>Tenebrionidae</taxon>
        <taxon>Zophobas</taxon>
    </lineage>
</organism>
<feature type="region of interest" description="Disordered" evidence="1">
    <location>
        <begin position="1"/>
        <end position="27"/>
    </location>
</feature>
<gene>
    <name evidence="3" type="ORF">Zmor_024424</name>
</gene>
<sequence length="915" mass="103653">MDPNIPMKDDGHDSVRKSTDIPSHGTMPKWLEDISHKIVQSQNLRSQRNKSLAYNLDVKSFFEGLDRTSRRQAESAKYGRRSSLTSQIMDENLTSISHARSEYLIPRLDNKFDMKSLRPDPCQADLEKSWKSLDNFKQSHKGRLDSAKNLNLDPKIDYDCVLSPISSSEFESEVGTVYSPSFLDSTVPNRSRSEMSNYPFNEAKFALTSKSQTDLFPRQRYDPIFERKISEYQLKVDKENKLREEIICELLAENERITERLKRYSLERGEPDAIAASYRKYNSNSKYKSKSSKKSSKKESVFIIPELPTGHTLIIDILSTWGDKYYVGLNGIEIFGVDGKLVQVKRITAVPPDVNELPECNNDPRVVANLLDGVNRTQDDMHIWLAPFENGCSHIITVEFEEISTLSMIRIWNYNKSRIHSYRGVRDIVMFLDDTPIFKGEIAKACGGILGGIHAFGDTILFTTEDQILENIAKNDPSYSFLTSGPTTPNITDRPPTSALSSDIRPITGPVAKSSPTDQILLGATQIDLVLLSNWGHSTMIGLTGFELVQGNETAILVKPNQLSCSVKTETSGLSKLIDEDNITNNENNMWWMPFEFGEEVTIRIEFEDSKYVSGIRIWNYNGNLETSYAGVRAMKILLDGKPVKNPLTKNEIFILRRAPGNKFYDFVQDIKFVEDLKELEDNQDEMPSLLDQDEFYEPSSMPEGFVFQVIVFSSWDDQYYCGLNGIELFNQYGKKIILEEQNICAYPESVNSLPNVVGDVRTPNKLIDGVNDDHTGSHSWLAPIIPKHLNRIYIVMDQPIVVSLVKLWNYSKSPNRGIKEFGILVDDLLVYNGTLEKYSEGASGYQCVLFTENEAIIGEEYDTVMRNSAFSQDVILLDQDIRTTSGGSLPEADPALRPFTSVNLYDRGYTSISR</sequence>
<evidence type="ECO:0000313" key="4">
    <source>
        <dbReference type="Proteomes" id="UP001168821"/>
    </source>
</evidence>
<feature type="domain" description="KATNIP" evidence="2">
    <location>
        <begin position="282"/>
        <end position="444"/>
    </location>
</feature>
<dbReference type="PANTHER" id="PTHR21534">
    <property type="entry name" value="KATANIN-INTERACTING PROTEIN"/>
    <property type="match status" value="1"/>
</dbReference>
<evidence type="ECO:0000313" key="3">
    <source>
        <dbReference type="EMBL" id="KAJ3646858.1"/>
    </source>
</evidence>
<proteinExistence type="predicted"/>
<keyword evidence="4" id="KW-1185">Reference proteome</keyword>
<dbReference type="Proteomes" id="UP001168821">
    <property type="component" value="Unassembled WGS sequence"/>
</dbReference>
<evidence type="ECO:0000259" key="2">
    <source>
        <dbReference type="Pfam" id="PF14652"/>
    </source>
</evidence>
<dbReference type="PANTHER" id="PTHR21534:SF0">
    <property type="entry name" value="KATANIN-INTERACTING PROTEIN"/>
    <property type="match status" value="1"/>
</dbReference>
<evidence type="ECO:0000256" key="1">
    <source>
        <dbReference type="SAM" id="MobiDB-lite"/>
    </source>
</evidence>
<dbReference type="EMBL" id="JALNTZ010000007">
    <property type="protein sequence ID" value="KAJ3646858.1"/>
    <property type="molecule type" value="Genomic_DNA"/>
</dbReference>
<reference evidence="3" key="1">
    <citation type="journal article" date="2023" name="G3 (Bethesda)">
        <title>Whole genome assemblies of Zophobas morio and Tenebrio molitor.</title>
        <authorList>
            <person name="Kaur S."/>
            <person name="Stinson S.A."/>
            <person name="diCenzo G.C."/>
        </authorList>
    </citation>
    <scope>NUCLEOTIDE SEQUENCE</scope>
    <source>
        <strain evidence="3">QUZm001</strain>
    </source>
</reference>
<comment type="caution">
    <text evidence="3">The sequence shown here is derived from an EMBL/GenBank/DDBJ whole genome shotgun (WGS) entry which is preliminary data.</text>
</comment>
<dbReference type="Pfam" id="PF14652">
    <property type="entry name" value="DUF4457"/>
    <property type="match status" value="2"/>
</dbReference>
<dbReference type="InterPro" id="IPR026704">
    <property type="entry name" value="KATNIP"/>
</dbReference>